<feature type="transmembrane region" description="Helical" evidence="1">
    <location>
        <begin position="23"/>
        <end position="44"/>
    </location>
</feature>
<evidence type="ECO:0000313" key="3">
    <source>
        <dbReference type="Proteomes" id="UP001519294"/>
    </source>
</evidence>
<evidence type="ECO:0000256" key="1">
    <source>
        <dbReference type="SAM" id="Phobius"/>
    </source>
</evidence>
<keyword evidence="1" id="KW-0812">Transmembrane</keyword>
<evidence type="ECO:0008006" key="4">
    <source>
        <dbReference type="Google" id="ProtNLM"/>
    </source>
</evidence>
<keyword evidence="3" id="KW-1185">Reference proteome</keyword>
<sequence length="49" mass="5562">MLAPLLIVLPVNALLDLTWSKFFIFLTAMIIVIIGTYPLTLKLFNDKEP</sequence>
<reference evidence="2 3" key="1">
    <citation type="submission" date="2021-03" db="EMBL/GenBank/DDBJ databases">
        <title>Genomic Encyclopedia of Type Strains, Phase IV (KMG-IV): sequencing the most valuable type-strain genomes for metagenomic binning, comparative biology and taxonomic classification.</title>
        <authorList>
            <person name="Goeker M."/>
        </authorList>
    </citation>
    <scope>NUCLEOTIDE SEQUENCE [LARGE SCALE GENOMIC DNA]</scope>
    <source>
        <strain evidence="2 3">DSM 25790</strain>
    </source>
</reference>
<protein>
    <recommendedName>
        <fullName evidence="4">Permease</fullName>
    </recommendedName>
</protein>
<gene>
    <name evidence="2" type="ORF">J2Z81_001868</name>
</gene>
<organism evidence="2 3">
    <name type="scientific">Virgibacillus alimentarius</name>
    <dbReference type="NCBI Taxonomy" id="698769"/>
    <lineage>
        <taxon>Bacteria</taxon>
        <taxon>Bacillati</taxon>
        <taxon>Bacillota</taxon>
        <taxon>Bacilli</taxon>
        <taxon>Bacillales</taxon>
        <taxon>Bacillaceae</taxon>
        <taxon>Virgibacillus</taxon>
    </lineage>
</organism>
<proteinExistence type="predicted"/>
<dbReference type="Proteomes" id="UP001519294">
    <property type="component" value="Unassembled WGS sequence"/>
</dbReference>
<keyword evidence="1" id="KW-1133">Transmembrane helix</keyword>
<evidence type="ECO:0000313" key="2">
    <source>
        <dbReference type="EMBL" id="MBP2257898.1"/>
    </source>
</evidence>
<keyword evidence="1" id="KW-0472">Membrane</keyword>
<accession>A0ABS4S8S6</accession>
<name>A0ABS4S8S6_9BACI</name>
<dbReference type="EMBL" id="JAGIKX010000016">
    <property type="protein sequence ID" value="MBP2257898.1"/>
    <property type="molecule type" value="Genomic_DNA"/>
</dbReference>
<comment type="caution">
    <text evidence="2">The sequence shown here is derived from an EMBL/GenBank/DDBJ whole genome shotgun (WGS) entry which is preliminary data.</text>
</comment>